<comment type="caution">
    <text evidence="1">The sequence shown here is derived from an EMBL/GenBank/DDBJ whole genome shotgun (WGS) entry which is preliminary data.</text>
</comment>
<sequence length="68" mass="7896">MNYNLEKLEQFVSLQAEFPEKKDILQYIADMKAELQAVKDYIPKSLGHGLNPSFEEGVKWLLRQILGE</sequence>
<name>X1RMZ1_9ZZZZ</name>
<dbReference type="EMBL" id="BARW01008226">
    <property type="protein sequence ID" value="GAI81993.1"/>
    <property type="molecule type" value="Genomic_DNA"/>
</dbReference>
<gene>
    <name evidence="1" type="ORF">S12H4_16936</name>
</gene>
<organism evidence="1">
    <name type="scientific">marine sediment metagenome</name>
    <dbReference type="NCBI Taxonomy" id="412755"/>
    <lineage>
        <taxon>unclassified sequences</taxon>
        <taxon>metagenomes</taxon>
        <taxon>ecological metagenomes</taxon>
    </lineage>
</organism>
<reference evidence="1" key="1">
    <citation type="journal article" date="2014" name="Front. Microbiol.">
        <title>High frequency of phylogenetically diverse reductive dehalogenase-homologous genes in deep subseafloor sedimentary metagenomes.</title>
        <authorList>
            <person name="Kawai M."/>
            <person name="Futagami T."/>
            <person name="Toyoda A."/>
            <person name="Takaki Y."/>
            <person name="Nishi S."/>
            <person name="Hori S."/>
            <person name="Arai W."/>
            <person name="Tsubouchi T."/>
            <person name="Morono Y."/>
            <person name="Uchiyama I."/>
            <person name="Ito T."/>
            <person name="Fujiyama A."/>
            <person name="Inagaki F."/>
            <person name="Takami H."/>
        </authorList>
    </citation>
    <scope>NUCLEOTIDE SEQUENCE</scope>
    <source>
        <strain evidence="1">Expedition CK06-06</strain>
    </source>
</reference>
<accession>X1RMZ1</accession>
<proteinExistence type="predicted"/>
<protein>
    <submittedName>
        <fullName evidence="1">Uncharacterized protein</fullName>
    </submittedName>
</protein>
<evidence type="ECO:0000313" key="1">
    <source>
        <dbReference type="EMBL" id="GAI81993.1"/>
    </source>
</evidence>
<dbReference type="AlphaFoldDB" id="X1RMZ1"/>